<evidence type="ECO:0000256" key="1">
    <source>
        <dbReference type="ARBA" id="ARBA00022679"/>
    </source>
</evidence>
<keyword evidence="5 7" id="KW-0067">ATP-binding</keyword>
<dbReference type="RefSeq" id="WP_180941060.1">
    <property type="nucleotide sequence ID" value="NZ_CP041238.1"/>
</dbReference>
<dbReference type="InterPro" id="IPR000850">
    <property type="entry name" value="Adenylat/UMP-CMP_kin"/>
</dbReference>
<feature type="binding site" evidence="5">
    <location>
        <position position="178"/>
    </location>
    <ligand>
        <name>ATP</name>
        <dbReference type="ChEBI" id="CHEBI:30616"/>
    </ligand>
</feature>
<feature type="binding site" evidence="5">
    <location>
        <position position="36"/>
    </location>
    <ligand>
        <name>AMP</name>
        <dbReference type="ChEBI" id="CHEBI:456215"/>
    </ligand>
</feature>
<dbReference type="NCBIfam" id="NF011100">
    <property type="entry name" value="PRK14527.1"/>
    <property type="match status" value="1"/>
</dbReference>
<dbReference type="KEGG" id="emx:FKV68_08640"/>
<feature type="binding site" evidence="5">
    <location>
        <position position="139"/>
    </location>
    <ligand>
        <name>AMP</name>
        <dbReference type="ChEBI" id="CHEBI:456215"/>
    </ligand>
</feature>
<protein>
    <recommendedName>
        <fullName evidence="5 7">Adenylate kinase</fullName>
        <shortName evidence="5">AK</shortName>
        <ecNumber evidence="5 7">2.7.4.3</ecNumber>
    </recommendedName>
    <alternativeName>
        <fullName evidence="5">ATP-AMP transphosphorylase</fullName>
    </alternativeName>
    <alternativeName>
        <fullName evidence="5">ATP:AMP phosphotransferase</fullName>
    </alternativeName>
    <alternativeName>
        <fullName evidence="5">Adenylate monophosphate kinase</fullName>
    </alternativeName>
</protein>
<dbReference type="NCBIfam" id="TIGR01351">
    <property type="entry name" value="adk"/>
    <property type="match status" value="1"/>
</dbReference>
<dbReference type="GO" id="GO:0004017">
    <property type="term" value="F:AMP kinase activity"/>
    <property type="evidence" value="ECO:0007669"/>
    <property type="project" value="UniProtKB-UniRule"/>
</dbReference>
<dbReference type="Proteomes" id="UP000510721">
    <property type="component" value="Chromosome"/>
</dbReference>
<comment type="catalytic activity">
    <reaction evidence="5 7">
        <text>AMP + ATP = 2 ADP</text>
        <dbReference type="Rhea" id="RHEA:12973"/>
        <dbReference type="ChEBI" id="CHEBI:30616"/>
        <dbReference type="ChEBI" id="CHEBI:456215"/>
        <dbReference type="ChEBI" id="CHEBI:456216"/>
        <dbReference type="EC" id="2.7.4.3"/>
    </reaction>
</comment>
<comment type="pathway">
    <text evidence="5">Purine metabolism; AMP biosynthesis via salvage pathway; AMP from ADP: step 1/1.</text>
</comment>
<dbReference type="InterPro" id="IPR033690">
    <property type="entry name" value="Adenylat_kinase_CS"/>
</dbReference>
<dbReference type="GO" id="GO:0005524">
    <property type="term" value="F:ATP binding"/>
    <property type="evidence" value="ECO:0007669"/>
    <property type="project" value="UniProtKB-UniRule"/>
</dbReference>
<comment type="subunit">
    <text evidence="5 7">Monomer.</text>
</comment>
<dbReference type="Gene3D" id="3.40.50.300">
    <property type="entry name" value="P-loop containing nucleotide triphosphate hydrolases"/>
    <property type="match status" value="1"/>
</dbReference>
<feature type="binding site" evidence="5">
    <location>
        <begin position="85"/>
        <end position="88"/>
    </location>
    <ligand>
        <name>AMP</name>
        <dbReference type="ChEBI" id="CHEBI:456215"/>
    </ligand>
</feature>
<dbReference type="PANTHER" id="PTHR23359">
    <property type="entry name" value="NUCLEOTIDE KINASE"/>
    <property type="match status" value="1"/>
</dbReference>
<comment type="similarity">
    <text evidence="5 6">Belongs to the adenylate kinase family.</text>
</comment>
<dbReference type="SUPFAM" id="SSF52540">
    <property type="entry name" value="P-loop containing nucleoside triphosphate hydrolases"/>
    <property type="match status" value="1"/>
</dbReference>
<evidence type="ECO:0000256" key="3">
    <source>
        <dbReference type="ARBA" id="ARBA00022741"/>
    </source>
</evidence>
<evidence type="ECO:0000256" key="6">
    <source>
        <dbReference type="RuleBase" id="RU003330"/>
    </source>
</evidence>
<accession>A0A859QPY4</accession>
<dbReference type="CDD" id="cd01428">
    <property type="entry name" value="ADK"/>
    <property type="match status" value="1"/>
</dbReference>
<dbReference type="EC" id="2.7.4.3" evidence="5 7"/>
<dbReference type="InterPro" id="IPR006259">
    <property type="entry name" value="Adenyl_kin_sub"/>
</dbReference>
<sequence>MRLVLLGPPGAGKGTQGQKLAEAFGVPQLSTGDMLRAAVRAGTEIGLAAKSVIESGGLVGDDIVIGCVRERLELEDAKRGFILDGFPRTTAQAEALDRLLASDQRRLTAVIELCVDEERLVERIERRAQEAREQGESPRSDDNAETMRKRLKTYHESTAALSEFYRAQGRLSVIDGMRDIDRVNSDILGALS</sequence>
<comment type="domain">
    <text evidence="5">Consists of three domains, a large central CORE domain and two small peripheral domains, NMPbind and LID, which undergo movements during catalysis. The LID domain closes over the site of phosphoryl transfer upon ATP binding. Assembling and dissambling the active center during each catalytic cycle provides an effective means to prevent ATP hydrolysis.</text>
</comment>
<feature type="binding site" evidence="5">
    <location>
        <position position="31"/>
    </location>
    <ligand>
        <name>AMP</name>
        <dbReference type="ChEBI" id="CHEBI:456215"/>
    </ligand>
</feature>
<keyword evidence="2 5" id="KW-0545">Nucleotide biosynthesis</keyword>
<reference evidence="8 9" key="1">
    <citation type="submission" date="2019-06" db="EMBL/GenBank/DDBJ databases">
        <title>Complete genome sequence of Ensifer mexicanus ITTG R7 isolated from nodules of Acacia angustissima (Mill.) Kuntze.</title>
        <authorList>
            <person name="Rincon-Rosales R."/>
            <person name="Rogel M.A."/>
            <person name="Guerrero G."/>
            <person name="Rincon-Molina C.I."/>
            <person name="Lopez-Lopez A."/>
            <person name="Martinez-Romero E."/>
        </authorList>
    </citation>
    <scope>NUCLEOTIDE SEQUENCE [LARGE SCALE GENOMIC DNA]</scope>
    <source>
        <strain evidence="8 9">ITTG R7</strain>
    </source>
</reference>
<feature type="binding site" evidence="5">
    <location>
        <position position="92"/>
    </location>
    <ligand>
        <name>AMP</name>
        <dbReference type="ChEBI" id="CHEBI:456215"/>
    </ligand>
</feature>
<dbReference type="Pfam" id="PF00406">
    <property type="entry name" value="ADK"/>
    <property type="match status" value="1"/>
</dbReference>
<evidence type="ECO:0000256" key="4">
    <source>
        <dbReference type="ARBA" id="ARBA00022777"/>
    </source>
</evidence>
<feature type="binding site" evidence="5">
    <location>
        <position position="127"/>
    </location>
    <ligand>
        <name>ATP</name>
        <dbReference type="ChEBI" id="CHEBI:30616"/>
    </ligand>
</feature>
<feature type="binding site" evidence="5">
    <location>
        <begin position="10"/>
        <end position="15"/>
    </location>
    <ligand>
        <name>ATP</name>
        <dbReference type="ChEBI" id="CHEBI:30616"/>
    </ligand>
</feature>
<keyword evidence="9" id="KW-1185">Reference proteome</keyword>
<evidence type="ECO:0000256" key="7">
    <source>
        <dbReference type="RuleBase" id="RU003331"/>
    </source>
</evidence>
<gene>
    <name evidence="5" type="primary">adk</name>
    <name evidence="8" type="ORF">FKV68_08640</name>
</gene>
<comment type="caution">
    <text evidence="5">Lacks conserved residue(s) required for the propagation of feature annotation.</text>
</comment>
<dbReference type="HAMAP" id="MF_00235">
    <property type="entry name" value="Adenylate_kinase_Adk"/>
    <property type="match status" value="1"/>
</dbReference>
<dbReference type="InterPro" id="IPR027417">
    <property type="entry name" value="P-loop_NTPase"/>
</dbReference>
<comment type="subcellular location">
    <subcellularLocation>
        <location evidence="5 7">Cytoplasm</location>
    </subcellularLocation>
</comment>
<proteinExistence type="inferred from homology"/>
<dbReference type="AlphaFoldDB" id="A0A859QPY4"/>
<evidence type="ECO:0000313" key="8">
    <source>
        <dbReference type="EMBL" id="QLL61509.1"/>
    </source>
</evidence>
<dbReference type="GO" id="GO:0044209">
    <property type="term" value="P:AMP salvage"/>
    <property type="evidence" value="ECO:0007669"/>
    <property type="project" value="UniProtKB-UniRule"/>
</dbReference>
<dbReference type="PROSITE" id="PS00113">
    <property type="entry name" value="ADENYLATE_KINASE"/>
    <property type="match status" value="1"/>
</dbReference>
<keyword evidence="5" id="KW-0963">Cytoplasm</keyword>
<keyword evidence="4 5" id="KW-0418">Kinase</keyword>
<dbReference type="NCBIfam" id="NF011105">
    <property type="entry name" value="PRK14532.1"/>
    <property type="match status" value="1"/>
</dbReference>
<keyword evidence="1 5" id="KW-0808">Transferase</keyword>
<comment type="function">
    <text evidence="5">Catalyzes the reversible transfer of the terminal phosphate group between ATP and AMP. Plays an important role in cellular energy homeostasis and in adenine nucleotide metabolism.</text>
</comment>
<dbReference type="GO" id="GO:0005737">
    <property type="term" value="C:cytoplasm"/>
    <property type="evidence" value="ECO:0007669"/>
    <property type="project" value="UniProtKB-SubCell"/>
</dbReference>
<dbReference type="PRINTS" id="PR00094">
    <property type="entry name" value="ADENYLTKNASE"/>
</dbReference>
<dbReference type="EMBL" id="CP041238">
    <property type="protein sequence ID" value="QLL61509.1"/>
    <property type="molecule type" value="Genomic_DNA"/>
</dbReference>
<evidence type="ECO:0000256" key="2">
    <source>
        <dbReference type="ARBA" id="ARBA00022727"/>
    </source>
</evidence>
<feature type="binding site" evidence="5">
    <location>
        <position position="150"/>
    </location>
    <ligand>
        <name>AMP</name>
        <dbReference type="ChEBI" id="CHEBI:456215"/>
    </ligand>
</feature>
<evidence type="ECO:0000256" key="5">
    <source>
        <dbReference type="HAMAP-Rule" id="MF_00235"/>
    </source>
</evidence>
<keyword evidence="3 5" id="KW-0547">Nucleotide-binding</keyword>
<feature type="region of interest" description="NMP" evidence="5">
    <location>
        <begin position="30"/>
        <end position="59"/>
    </location>
</feature>
<dbReference type="NCBIfam" id="NF001381">
    <property type="entry name" value="PRK00279.1-3"/>
    <property type="match status" value="1"/>
</dbReference>
<evidence type="ECO:0000313" key="9">
    <source>
        <dbReference type="Proteomes" id="UP000510721"/>
    </source>
</evidence>
<feature type="binding site" evidence="5">
    <location>
        <begin position="57"/>
        <end position="59"/>
    </location>
    <ligand>
        <name>AMP</name>
        <dbReference type="ChEBI" id="CHEBI:456215"/>
    </ligand>
</feature>
<dbReference type="UniPathway" id="UPA00588">
    <property type="reaction ID" value="UER00649"/>
</dbReference>
<name>A0A859QPY4_9HYPH</name>
<organism evidence="8 9">
    <name type="scientific">Sinorhizobium mexicanum</name>
    <dbReference type="NCBI Taxonomy" id="375549"/>
    <lineage>
        <taxon>Bacteria</taxon>
        <taxon>Pseudomonadati</taxon>
        <taxon>Pseudomonadota</taxon>
        <taxon>Alphaproteobacteria</taxon>
        <taxon>Hyphomicrobiales</taxon>
        <taxon>Rhizobiaceae</taxon>
        <taxon>Sinorhizobium/Ensifer group</taxon>
        <taxon>Sinorhizobium</taxon>
    </lineage>
</organism>